<dbReference type="Proteomes" id="UP001281147">
    <property type="component" value="Unassembled WGS sequence"/>
</dbReference>
<evidence type="ECO:0000313" key="2">
    <source>
        <dbReference type="Proteomes" id="UP001281147"/>
    </source>
</evidence>
<evidence type="ECO:0000313" key="1">
    <source>
        <dbReference type="EMBL" id="KAK3723686.1"/>
    </source>
</evidence>
<reference evidence="1" key="1">
    <citation type="submission" date="2023-07" db="EMBL/GenBank/DDBJ databases">
        <title>Black Yeasts Isolated from many extreme environments.</title>
        <authorList>
            <person name="Coleine C."/>
            <person name="Stajich J.E."/>
            <person name="Selbmann L."/>
        </authorList>
    </citation>
    <scope>NUCLEOTIDE SEQUENCE</scope>
    <source>
        <strain evidence="1">CCFEE 5714</strain>
    </source>
</reference>
<dbReference type="EMBL" id="JAUTXU010000008">
    <property type="protein sequence ID" value="KAK3723686.1"/>
    <property type="molecule type" value="Genomic_DNA"/>
</dbReference>
<protein>
    <submittedName>
        <fullName evidence="1">Uncharacterized protein</fullName>
    </submittedName>
</protein>
<proteinExistence type="predicted"/>
<accession>A0ACC3NVF2</accession>
<keyword evidence="2" id="KW-1185">Reference proteome</keyword>
<sequence>MKPGEKNDQGRAIDIPNMYKVPYIKIDEHERTDEDRRVTVTTAGVGNFGGAGRPRKQLFIVSSKCSRVDLFYLLEGTGLYIKEGDVVIVEARCGQDNADGNGLVMKDGGEAADAL</sequence>
<name>A0ACC3NVF2_9PEZI</name>
<gene>
    <name evidence="1" type="ORF">LTR37_001567</name>
</gene>
<organism evidence="1 2">
    <name type="scientific">Vermiconidia calcicola</name>
    <dbReference type="NCBI Taxonomy" id="1690605"/>
    <lineage>
        <taxon>Eukaryota</taxon>
        <taxon>Fungi</taxon>
        <taxon>Dikarya</taxon>
        <taxon>Ascomycota</taxon>
        <taxon>Pezizomycotina</taxon>
        <taxon>Dothideomycetes</taxon>
        <taxon>Dothideomycetidae</taxon>
        <taxon>Mycosphaerellales</taxon>
        <taxon>Extremaceae</taxon>
        <taxon>Vermiconidia</taxon>
    </lineage>
</organism>
<comment type="caution">
    <text evidence="1">The sequence shown here is derived from an EMBL/GenBank/DDBJ whole genome shotgun (WGS) entry which is preliminary data.</text>
</comment>